<organism evidence="5 6">
    <name type="scientific">Rhizobium nepotum 39/7</name>
    <dbReference type="NCBI Taxonomy" id="1368418"/>
    <lineage>
        <taxon>Bacteria</taxon>
        <taxon>Pseudomonadati</taxon>
        <taxon>Pseudomonadota</taxon>
        <taxon>Alphaproteobacteria</taxon>
        <taxon>Hyphomicrobiales</taxon>
        <taxon>Rhizobiaceae</taxon>
        <taxon>Rhizobium/Agrobacterium group</taxon>
        <taxon>Rhizobium</taxon>
    </lineage>
</organism>
<dbReference type="InterPro" id="IPR036388">
    <property type="entry name" value="WH-like_DNA-bd_sf"/>
</dbReference>
<dbReference type="InterPro" id="IPR000524">
    <property type="entry name" value="Tscrpt_reg_HTH_GntR"/>
</dbReference>
<evidence type="ECO:0000313" key="6">
    <source>
        <dbReference type="Proteomes" id="UP000052068"/>
    </source>
</evidence>
<dbReference type="Pfam" id="PF07729">
    <property type="entry name" value="FCD"/>
    <property type="match status" value="1"/>
</dbReference>
<dbReference type="Proteomes" id="UP000052068">
    <property type="component" value="Unassembled WGS sequence"/>
</dbReference>
<dbReference type="PANTHER" id="PTHR43537:SF41">
    <property type="entry name" value="TRANSCRIPTIONAL REGULATORY PROTEIN"/>
    <property type="match status" value="1"/>
</dbReference>
<dbReference type="SMART" id="SM00345">
    <property type="entry name" value="HTH_GNTR"/>
    <property type="match status" value="1"/>
</dbReference>
<accession>A0ABR5CKX6</accession>
<keyword evidence="6" id="KW-1185">Reference proteome</keyword>
<evidence type="ECO:0000259" key="4">
    <source>
        <dbReference type="PROSITE" id="PS50949"/>
    </source>
</evidence>
<evidence type="ECO:0000256" key="1">
    <source>
        <dbReference type="ARBA" id="ARBA00023015"/>
    </source>
</evidence>
<dbReference type="PANTHER" id="PTHR43537">
    <property type="entry name" value="TRANSCRIPTIONAL REGULATOR, GNTR FAMILY"/>
    <property type="match status" value="1"/>
</dbReference>
<dbReference type="Pfam" id="PF00392">
    <property type="entry name" value="GntR"/>
    <property type="match status" value="1"/>
</dbReference>
<reference evidence="5 6" key="1">
    <citation type="submission" date="2015-03" db="EMBL/GenBank/DDBJ databases">
        <title>Draft Genome Sequences of Agrobacterium nepotum Strain 39/7T (= CFBP 7436T = LMG 26435T) and Agrobacterium sp. Strain KFB 330 (= CFBP 8308 = LMG 28674).</title>
        <authorList>
            <person name="Kuzmanovic N."/>
            <person name="Pulawska J."/>
            <person name="Obradovic A."/>
        </authorList>
    </citation>
    <scope>NUCLEOTIDE SEQUENCE [LARGE SCALE GENOMIC DNA]</scope>
    <source>
        <strain evidence="5 6">39/7</strain>
    </source>
</reference>
<proteinExistence type="predicted"/>
<dbReference type="Gene3D" id="1.10.10.10">
    <property type="entry name" value="Winged helix-like DNA-binding domain superfamily/Winged helix DNA-binding domain"/>
    <property type="match status" value="1"/>
</dbReference>
<comment type="caution">
    <text evidence="5">The sequence shown here is derived from an EMBL/GenBank/DDBJ whole genome shotgun (WGS) entry which is preliminary data.</text>
</comment>
<dbReference type="InterPro" id="IPR008920">
    <property type="entry name" value="TF_FadR/GntR_C"/>
</dbReference>
<dbReference type="EMBL" id="JWJH01000034">
    <property type="protein sequence ID" value="KJF65456.1"/>
    <property type="molecule type" value="Genomic_DNA"/>
</dbReference>
<evidence type="ECO:0000256" key="3">
    <source>
        <dbReference type="ARBA" id="ARBA00023163"/>
    </source>
</evidence>
<evidence type="ECO:0000313" key="5">
    <source>
        <dbReference type="EMBL" id="KJF65456.1"/>
    </source>
</evidence>
<dbReference type="InterPro" id="IPR011711">
    <property type="entry name" value="GntR_C"/>
</dbReference>
<feature type="domain" description="HTH gntR-type" evidence="4">
    <location>
        <begin position="13"/>
        <end position="80"/>
    </location>
</feature>
<dbReference type="PRINTS" id="PR00035">
    <property type="entry name" value="HTHGNTR"/>
</dbReference>
<dbReference type="InterPro" id="IPR036390">
    <property type="entry name" value="WH_DNA-bd_sf"/>
</dbReference>
<dbReference type="CDD" id="cd07377">
    <property type="entry name" value="WHTH_GntR"/>
    <property type="match status" value="1"/>
</dbReference>
<keyword evidence="1" id="KW-0805">Transcription regulation</keyword>
<keyword evidence="3" id="KW-0804">Transcription</keyword>
<sequence length="221" mass="25175">MRCSLEKIEVQRRSAPELVRDGLREAILGGAIAEGAQLRQDQLAEQYGTSRIPVREALRQLEAEGLVKIEPNRGAVVVSLSIEDVLDMLDIRIALECYALRLAIPQMAEEDLQLSRAILEDYNREPDPERWGSMNWQFHSAMYAPCHRPRLLGAIEANYGHVNRYVRTQVSLAAGKERPRQEHELLLSYCQNGDVDRAAELLQTHIDQTKKSVQASRRHRI</sequence>
<gene>
    <name evidence="5" type="ORF">RS75_23080</name>
</gene>
<evidence type="ECO:0000256" key="2">
    <source>
        <dbReference type="ARBA" id="ARBA00023125"/>
    </source>
</evidence>
<keyword evidence="2" id="KW-0238">DNA-binding</keyword>
<dbReference type="SUPFAM" id="SSF48008">
    <property type="entry name" value="GntR ligand-binding domain-like"/>
    <property type="match status" value="1"/>
</dbReference>
<protein>
    <submittedName>
        <fullName evidence="5">Transcriptional regulator</fullName>
    </submittedName>
</protein>
<dbReference type="SUPFAM" id="SSF46785">
    <property type="entry name" value="Winged helix' DNA-binding domain"/>
    <property type="match status" value="1"/>
</dbReference>
<dbReference type="SMART" id="SM00895">
    <property type="entry name" value="FCD"/>
    <property type="match status" value="1"/>
</dbReference>
<dbReference type="PROSITE" id="PS50949">
    <property type="entry name" value="HTH_GNTR"/>
    <property type="match status" value="1"/>
</dbReference>
<name>A0ABR5CKX6_9HYPH</name>
<dbReference type="Gene3D" id="1.20.120.530">
    <property type="entry name" value="GntR ligand-binding domain-like"/>
    <property type="match status" value="1"/>
</dbReference>